<gene>
    <name evidence="2" type="ORF">QQZ08_000413</name>
</gene>
<feature type="chain" id="PRO_5045515995" evidence="1">
    <location>
        <begin position="22"/>
        <end position="133"/>
    </location>
</feature>
<comment type="caution">
    <text evidence="2">The sequence shown here is derived from an EMBL/GenBank/DDBJ whole genome shotgun (WGS) entry which is preliminary data.</text>
</comment>
<reference evidence="2 3" key="1">
    <citation type="journal article" date="2025" name="Microbiol. Resour. Announc.">
        <title>Draft genome sequences for Neonectria magnoliae and Neonectria punicea, canker pathogens of Liriodendron tulipifera and Acer saccharum in West Virginia.</title>
        <authorList>
            <person name="Petronek H.M."/>
            <person name="Kasson M.T."/>
            <person name="Metheny A.M."/>
            <person name="Stauder C.M."/>
            <person name="Lovett B."/>
            <person name="Lynch S.C."/>
            <person name="Garnas J.R."/>
            <person name="Kasson L.R."/>
            <person name="Stajich J.E."/>
        </authorList>
    </citation>
    <scope>NUCLEOTIDE SEQUENCE [LARGE SCALE GENOMIC DNA]</scope>
    <source>
        <strain evidence="2 3">NRRL 64651</strain>
    </source>
</reference>
<evidence type="ECO:0000313" key="2">
    <source>
        <dbReference type="EMBL" id="KAK7432942.1"/>
    </source>
</evidence>
<protein>
    <submittedName>
        <fullName evidence="2">Uncharacterized protein</fullName>
    </submittedName>
</protein>
<organism evidence="2 3">
    <name type="scientific">Neonectria magnoliae</name>
    <dbReference type="NCBI Taxonomy" id="2732573"/>
    <lineage>
        <taxon>Eukaryota</taxon>
        <taxon>Fungi</taxon>
        <taxon>Dikarya</taxon>
        <taxon>Ascomycota</taxon>
        <taxon>Pezizomycotina</taxon>
        <taxon>Sordariomycetes</taxon>
        <taxon>Hypocreomycetidae</taxon>
        <taxon>Hypocreales</taxon>
        <taxon>Nectriaceae</taxon>
        <taxon>Neonectria</taxon>
    </lineage>
</organism>
<keyword evidence="1" id="KW-0732">Signal</keyword>
<dbReference type="EMBL" id="JAZAVK010000002">
    <property type="protein sequence ID" value="KAK7432942.1"/>
    <property type="molecule type" value="Genomic_DNA"/>
</dbReference>
<proteinExistence type="predicted"/>
<accession>A0ABR1IH33</accession>
<feature type="signal peptide" evidence="1">
    <location>
        <begin position="1"/>
        <end position="21"/>
    </location>
</feature>
<evidence type="ECO:0000313" key="3">
    <source>
        <dbReference type="Proteomes" id="UP001498421"/>
    </source>
</evidence>
<keyword evidence="3" id="KW-1185">Reference proteome</keyword>
<sequence>MMHFTTIITTLAATLASTATALPTERDANVAVANVIAVNNPISGSHSSTPVKIPFGKLTHFDLSITGLQLKGVTVHVPGVTAPDANEVTCQMYKDQYGVQPGSAAFTKAHEALISTNSVEFGWVLCYVNVDSA</sequence>
<name>A0ABR1IH33_9HYPO</name>
<evidence type="ECO:0000256" key="1">
    <source>
        <dbReference type="SAM" id="SignalP"/>
    </source>
</evidence>
<dbReference type="Proteomes" id="UP001498421">
    <property type="component" value="Unassembled WGS sequence"/>
</dbReference>